<sequence length="53" mass="6163">MIKSQSVMWWVLDKHKVLTKYVALVKDMYNNVEIGVRTKDADTDAFLIKIGLH</sequence>
<organism evidence="1">
    <name type="scientific">Arundo donax</name>
    <name type="common">Giant reed</name>
    <name type="synonym">Donax arundinaceus</name>
    <dbReference type="NCBI Taxonomy" id="35708"/>
    <lineage>
        <taxon>Eukaryota</taxon>
        <taxon>Viridiplantae</taxon>
        <taxon>Streptophyta</taxon>
        <taxon>Embryophyta</taxon>
        <taxon>Tracheophyta</taxon>
        <taxon>Spermatophyta</taxon>
        <taxon>Magnoliopsida</taxon>
        <taxon>Liliopsida</taxon>
        <taxon>Poales</taxon>
        <taxon>Poaceae</taxon>
        <taxon>PACMAD clade</taxon>
        <taxon>Arundinoideae</taxon>
        <taxon>Arundineae</taxon>
        <taxon>Arundo</taxon>
    </lineage>
</organism>
<reference evidence="1" key="1">
    <citation type="submission" date="2014-09" db="EMBL/GenBank/DDBJ databases">
        <authorList>
            <person name="Magalhaes I.L.F."/>
            <person name="Oliveira U."/>
            <person name="Santos F.R."/>
            <person name="Vidigal T.H.D.A."/>
            <person name="Brescovit A.D."/>
            <person name="Santos A.J."/>
        </authorList>
    </citation>
    <scope>NUCLEOTIDE SEQUENCE</scope>
    <source>
        <tissue evidence="1">Shoot tissue taken approximately 20 cm above the soil surface</tissue>
    </source>
</reference>
<name>A0A0A9FWD2_ARUDO</name>
<dbReference type="EMBL" id="GBRH01182342">
    <property type="protein sequence ID" value="JAE15554.1"/>
    <property type="molecule type" value="Transcribed_RNA"/>
</dbReference>
<evidence type="ECO:0000313" key="1">
    <source>
        <dbReference type="EMBL" id="JAE15554.1"/>
    </source>
</evidence>
<dbReference type="AlphaFoldDB" id="A0A0A9FWD2"/>
<protein>
    <submittedName>
        <fullName evidence="1">Uncharacterized protein</fullName>
    </submittedName>
</protein>
<reference evidence="1" key="2">
    <citation type="journal article" date="2015" name="Data Brief">
        <title>Shoot transcriptome of the giant reed, Arundo donax.</title>
        <authorList>
            <person name="Barrero R.A."/>
            <person name="Guerrero F.D."/>
            <person name="Moolhuijzen P."/>
            <person name="Goolsby J.A."/>
            <person name="Tidwell J."/>
            <person name="Bellgard S.E."/>
            <person name="Bellgard M.I."/>
        </authorList>
    </citation>
    <scope>NUCLEOTIDE SEQUENCE</scope>
    <source>
        <tissue evidence="1">Shoot tissue taken approximately 20 cm above the soil surface</tissue>
    </source>
</reference>
<accession>A0A0A9FWD2</accession>
<proteinExistence type="predicted"/>